<dbReference type="Gene3D" id="1.10.3260.10">
    <property type="entry name" value="DNA ligase, ATP-dependent, N-terminal domain"/>
    <property type="match status" value="1"/>
</dbReference>
<dbReference type="CDD" id="cd08039">
    <property type="entry name" value="Adenylation_DNA_ligase_Fungal"/>
    <property type="match status" value="1"/>
</dbReference>
<comment type="similarity">
    <text evidence="1">Belongs to the ATP-dependent DNA ligase family.</text>
</comment>
<dbReference type="GO" id="GO:0005524">
    <property type="term" value="F:ATP binding"/>
    <property type="evidence" value="ECO:0007669"/>
    <property type="project" value="UniProtKB-KW"/>
</dbReference>
<protein>
    <recommendedName>
        <fullName evidence="7">ATP-dependent DNA ligase family profile domain-containing protein</fullName>
    </recommendedName>
</protein>
<dbReference type="GO" id="GO:0006303">
    <property type="term" value="P:double-strand break repair via nonhomologous end joining"/>
    <property type="evidence" value="ECO:0007669"/>
    <property type="project" value="TreeGrafter"/>
</dbReference>
<reference evidence="8" key="1">
    <citation type="submission" date="2022-11" db="EMBL/GenBank/DDBJ databases">
        <authorList>
            <person name="Petersen C."/>
        </authorList>
    </citation>
    <scope>NUCLEOTIDE SEQUENCE</scope>
    <source>
        <strain evidence="8">IBT 30069</strain>
    </source>
</reference>
<dbReference type="SUPFAM" id="SSF56091">
    <property type="entry name" value="DNA ligase/mRNA capping enzyme, catalytic domain"/>
    <property type="match status" value="1"/>
</dbReference>
<keyword evidence="4" id="KW-0067">ATP-binding</keyword>
<dbReference type="GO" id="GO:0003677">
    <property type="term" value="F:DNA binding"/>
    <property type="evidence" value="ECO:0007669"/>
    <property type="project" value="InterPro"/>
</dbReference>
<evidence type="ECO:0000256" key="5">
    <source>
        <dbReference type="ARBA" id="ARBA00023242"/>
    </source>
</evidence>
<evidence type="ECO:0000256" key="2">
    <source>
        <dbReference type="ARBA" id="ARBA00022598"/>
    </source>
</evidence>
<dbReference type="InterPro" id="IPR036599">
    <property type="entry name" value="DNA_ligase_N_sf"/>
</dbReference>
<dbReference type="InterPro" id="IPR029710">
    <property type="entry name" value="LIG4"/>
</dbReference>
<dbReference type="EMBL" id="JAPQKH010000002">
    <property type="protein sequence ID" value="KAJ5114058.1"/>
    <property type="molecule type" value="Genomic_DNA"/>
</dbReference>
<dbReference type="GO" id="GO:0006310">
    <property type="term" value="P:DNA recombination"/>
    <property type="evidence" value="ECO:0007669"/>
    <property type="project" value="InterPro"/>
</dbReference>
<keyword evidence="3" id="KW-0547">Nucleotide-binding</keyword>
<gene>
    <name evidence="8" type="ORF">N7456_002592</name>
</gene>
<dbReference type="Gene3D" id="2.40.50.140">
    <property type="entry name" value="Nucleic acid-binding proteins"/>
    <property type="match status" value="1"/>
</dbReference>
<dbReference type="InterPro" id="IPR012310">
    <property type="entry name" value="DNA_ligase_ATP-dep_cent"/>
</dbReference>
<evidence type="ECO:0000313" key="9">
    <source>
        <dbReference type="Proteomes" id="UP001149165"/>
    </source>
</evidence>
<dbReference type="Proteomes" id="UP001149165">
    <property type="component" value="Unassembled WGS sequence"/>
</dbReference>
<dbReference type="OrthoDB" id="2160351at2759"/>
<name>A0A9W9KQG5_9EURO</name>
<evidence type="ECO:0000256" key="3">
    <source>
        <dbReference type="ARBA" id="ARBA00022741"/>
    </source>
</evidence>
<dbReference type="Pfam" id="PF04675">
    <property type="entry name" value="DNA_ligase_A_N"/>
    <property type="match status" value="1"/>
</dbReference>
<dbReference type="PROSITE" id="PS50160">
    <property type="entry name" value="DNA_LIGASE_A3"/>
    <property type="match status" value="1"/>
</dbReference>
<feature type="region of interest" description="Disordered" evidence="6">
    <location>
        <begin position="684"/>
        <end position="745"/>
    </location>
</feature>
<dbReference type="Gene3D" id="3.30.470.30">
    <property type="entry name" value="DNA ligase/mRNA capping enzyme"/>
    <property type="match status" value="1"/>
</dbReference>
<comment type="caution">
    <text evidence="8">The sequence shown here is derived from an EMBL/GenBank/DDBJ whole genome shotgun (WGS) entry which is preliminary data.</text>
</comment>
<evidence type="ECO:0000256" key="1">
    <source>
        <dbReference type="ARBA" id="ARBA00007572"/>
    </source>
</evidence>
<organism evidence="8 9">
    <name type="scientific">Penicillium angulare</name>
    <dbReference type="NCBI Taxonomy" id="116970"/>
    <lineage>
        <taxon>Eukaryota</taxon>
        <taxon>Fungi</taxon>
        <taxon>Dikarya</taxon>
        <taxon>Ascomycota</taxon>
        <taxon>Pezizomycotina</taxon>
        <taxon>Eurotiomycetes</taxon>
        <taxon>Eurotiomycetidae</taxon>
        <taxon>Eurotiales</taxon>
        <taxon>Aspergillaceae</taxon>
        <taxon>Penicillium</taxon>
    </lineage>
</organism>
<keyword evidence="9" id="KW-1185">Reference proteome</keyword>
<proteinExistence type="inferred from homology"/>
<keyword evidence="5" id="KW-0539">Nucleus</keyword>
<dbReference type="InterPro" id="IPR012340">
    <property type="entry name" value="NA-bd_OB-fold"/>
</dbReference>
<evidence type="ECO:0000256" key="6">
    <source>
        <dbReference type="SAM" id="MobiDB-lite"/>
    </source>
</evidence>
<dbReference type="InterPro" id="IPR012308">
    <property type="entry name" value="DNA_ligase_ATP-dep_N"/>
</dbReference>
<dbReference type="GO" id="GO:0032807">
    <property type="term" value="C:DNA ligase IV complex"/>
    <property type="evidence" value="ECO:0007669"/>
    <property type="project" value="TreeGrafter"/>
</dbReference>
<accession>A0A9W9KQG5</accession>
<dbReference type="Pfam" id="PF01068">
    <property type="entry name" value="DNA_ligase_A_M"/>
    <property type="match status" value="1"/>
</dbReference>
<reference evidence="8" key="2">
    <citation type="journal article" date="2023" name="IMA Fungus">
        <title>Comparative genomic study of the Penicillium genus elucidates a diverse pangenome and 15 lateral gene transfer events.</title>
        <authorList>
            <person name="Petersen C."/>
            <person name="Sorensen T."/>
            <person name="Nielsen M.R."/>
            <person name="Sondergaard T.E."/>
            <person name="Sorensen J.L."/>
            <person name="Fitzpatrick D.A."/>
            <person name="Frisvad J.C."/>
            <person name="Nielsen K.L."/>
        </authorList>
    </citation>
    <scope>NUCLEOTIDE SEQUENCE</scope>
    <source>
        <strain evidence="8">IBT 30069</strain>
    </source>
</reference>
<evidence type="ECO:0000259" key="7">
    <source>
        <dbReference type="PROSITE" id="PS50160"/>
    </source>
</evidence>
<evidence type="ECO:0000313" key="8">
    <source>
        <dbReference type="EMBL" id="KAJ5114058.1"/>
    </source>
</evidence>
<feature type="compositionally biased region" description="Low complexity" evidence="6">
    <location>
        <begin position="708"/>
        <end position="717"/>
    </location>
</feature>
<dbReference type="AlphaFoldDB" id="A0A9W9KQG5"/>
<sequence length="1037" mass="117325">MGVKFAFLGELLSSLEEQRLPNANLSGKKAESDFQIIAKWFSQHARHINHPETDRLALLSCMFPERRPDRVYWLQATSLARVIGRCLGLGSSRLSELNQWRKPGGPDLGQCVQNVMCQAENHVNLEKEVSVEEIDEALDLIASRCRFSGPQVHRQHTAVDVDMVLSPIYRRLSSRDAKWLTRMILKNYGPVSFPERYTLERFHFLLPHLLHFQNTFEGALQMLQSKPLSHFPPRPDPKTATALCTIALDHLCPRTGIKIGRPEYYKARSIKHCVEMARGRRMSIERKYDGEYCQIHIDLDSKQMPIQIFSKSGKDSTTDRSGIMSSLEKSLQIGTAKCKFTRRCILEGELVVWSDKRQDIADFHKLRKFISRSGTFIGIDSDSPPQPYEHLMIILFDVLLLDDDVCLRKPHRDRRLLLKDIVHPTAGRAMISEQEILDFGQARSSIYNRLETSFSNAIAHRWEGLVLKACDEPYFPIYSAGVDNSFGRWIKLKKDYIPGLGDTVDLTLIGGYYDAHDAAAHASTTKVKWTHFLVACLMNKEGVMKSGQLPRFQVIDVVNHHCMHRSIMQHLNHSGDFLARNPSDFHEYDVEYGNQAIPQASKLFKEPFVVEMMGSGFEKPSGVRYFALRFPRILKIHADRTFTNAASFRELQNLAEEARSIPIEDLPEEREHWRKRLKVGRGFDQYMVQRSGSPSSRNSSAEPDHRSASSSTASTTSNEDGTHKHKSSPVVPKPTDSQSDSSIDAPPAVYIDETMIQSDPNKPQPEANVLTENENLSQRKTHSQTAYGTEYLNEMASKPTYENHIPTKTTLPINKLVSLSQTHDSMHGYHNGTSPKQQCHSPLTTIPVYMSGTCSGNGAISEPENTGLQQFLKSLGSQETRTSLLKSNPHAASQGISIGIVLVNPAESTLGREIQRTAKCLSQISEDEISSPSNGRIFFLDSLLLEQSFHPEDLKFCLSTTWSDLSKEYYYACLRWDRIQPENKNDLKPNDRQEETANPVLSVSFERETLSALGEFISTNPPIHSHDTPKDKVVHKI</sequence>
<dbReference type="GO" id="GO:0006297">
    <property type="term" value="P:nucleotide-excision repair, DNA gap filling"/>
    <property type="evidence" value="ECO:0007669"/>
    <property type="project" value="TreeGrafter"/>
</dbReference>
<feature type="compositionally biased region" description="Low complexity" evidence="6">
    <location>
        <begin position="691"/>
        <end position="700"/>
    </location>
</feature>
<dbReference type="GO" id="GO:0003910">
    <property type="term" value="F:DNA ligase (ATP) activity"/>
    <property type="evidence" value="ECO:0007669"/>
    <property type="project" value="InterPro"/>
</dbReference>
<dbReference type="PANTHER" id="PTHR45997">
    <property type="entry name" value="DNA LIGASE 4"/>
    <property type="match status" value="1"/>
</dbReference>
<feature type="domain" description="ATP-dependent DNA ligase family profile" evidence="7">
    <location>
        <begin position="393"/>
        <end position="538"/>
    </location>
</feature>
<dbReference type="PANTHER" id="PTHR45997:SF2">
    <property type="entry name" value="ATP DEPENDENT DNA LIGASE DOMAIN PROTEIN (AFU_ORTHOLOGUE AFUA_5G02430)"/>
    <property type="match status" value="1"/>
</dbReference>
<keyword evidence="2" id="KW-0436">Ligase</keyword>
<evidence type="ECO:0000256" key="4">
    <source>
        <dbReference type="ARBA" id="ARBA00022840"/>
    </source>
</evidence>